<protein>
    <submittedName>
        <fullName evidence="3">Manganese catalase family protein</fullName>
    </submittedName>
</protein>
<reference evidence="3 4" key="1">
    <citation type="submission" date="2024-05" db="EMBL/GenBank/DDBJ databases">
        <authorList>
            <person name="Haq I."/>
            <person name="Ullah Z."/>
            <person name="Ahmad R."/>
            <person name="Li M."/>
            <person name="Tong Y."/>
        </authorList>
    </citation>
    <scope>NUCLEOTIDE SEQUENCE [LARGE SCALE GENOMIC DNA]</scope>
    <source>
        <strain evidence="3 4">16A2E</strain>
    </source>
</reference>
<organism evidence="3 4">
    <name type="scientific">Ornithinibacillus xuwenensis</name>
    <dbReference type="NCBI Taxonomy" id="3144668"/>
    <lineage>
        <taxon>Bacteria</taxon>
        <taxon>Bacillati</taxon>
        <taxon>Bacillota</taxon>
        <taxon>Bacilli</taxon>
        <taxon>Bacillales</taxon>
        <taxon>Bacillaceae</taxon>
        <taxon>Ornithinibacillus</taxon>
    </lineage>
</organism>
<sequence length="292" mass="32277">MFYHIKELQYNAKPSQPDPVYAKKLQEILGGQFGEISVMMQYLFQGFNCRAEAKYRDMILDIGTEEIAHVEMIATMIAQLLDGAPANAQEEAAAQNPAVAAVLGGMNPQHAIVSGLGATATDSVGYPWNARYMIASGNLLADFRANLNAESQGRLQVVRLYESTTDPGVRDMLSFLIARDTMHQNQWMAAIEELEQTQKPIVPSTFPQELEKQEVSYAFMNFSKGEESAQGRWANGQSIDQQANFEYIAKPEAMGQVPQLQQAPAYIHNSPMPGMNPPALDQANYDQPGPIM</sequence>
<dbReference type="Gene3D" id="3.30.1530.10">
    <property type="entry name" value="manganese catalase, domain 2, chain A"/>
    <property type="match status" value="1"/>
</dbReference>
<dbReference type="RefSeq" id="WP_345825305.1">
    <property type="nucleotide sequence ID" value="NZ_JBDIML010000003.1"/>
</dbReference>
<dbReference type="InterPro" id="IPR009078">
    <property type="entry name" value="Ferritin-like_SF"/>
</dbReference>
<comment type="caution">
    <text evidence="3">The sequence shown here is derived from an EMBL/GenBank/DDBJ whole genome shotgun (WGS) entry which is preliminary data.</text>
</comment>
<evidence type="ECO:0000256" key="2">
    <source>
        <dbReference type="SAM" id="MobiDB-lite"/>
    </source>
</evidence>
<proteinExistence type="inferred from homology"/>
<accession>A0ABU9XL73</accession>
<dbReference type="Proteomes" id="UP001444625">
    <property type="component" value="Unassembled WGS sequence"/>
</dbReference>
<name>A0ABU9XL73_9BACI</name>
<keyword evidence="4" id="KW-1185">Reference proteome</keyword>
<dbReference type="SUPFAM" id="SSF47240">
    <property type="entry name" value="Ferritin-like"/>
    <property type="match status" value="1"/>
</dbReference>
<dbReference type="EMBL" id="JBDIML010000003">
    <property type="protein sequence ID" value="MEN2767839.1"/>
    <property type="molecule type" value="Genomic_DNA"/>
</dbReference>
<evidence type="ECO:0000313" key="3">
    <source>
        <dbReference type="EMBL" id="MEN2767839.1"/>
    </source>
</evidence>
<dbReference type="InterPro" id="IPR027407">
    <property type="entry name" value="Mn_catalase_C"/>
</dbReference>
<dbReference type="CDD" id="cd01051">
    <property type="entry name" value="Mn_catalase"/>
    <property type="match status" value="1"/>
</dbReference>
<evidence type="ECO:0000256" key="1">
    <source>
        <dbReference type="ARBA" id="ARBA00007644"/>
    </source>
</evidence>
<dbReference type="InterPro" id="IPR007760">
    <property type="entry name" value="Mn_catalase"/>
</dbReference>
<dbReference type="Gene3D" id="1.20.1260.10">
    <property type="match status" value="1"/>
</dbReference>
<evidence type="ECO:0000313" key="4">
    <source>
        <dbReference type="Proteomes" id="UP001444625"/>
    </source>
</evidence>
<dbReference type="InterPro" id="IPR039377">
    <property type="entry name" value="Mn_catalase_dom"/>
</dbReference>
<feature type="region of interest" description="Disordered" evidence="2">
    <location>
        <begin position="270"/>
        <end position="292"/>
    </location>
</feature>
<gene>
    <name evidence="3" type="ORF">ABC228_11615</name>
</gene>
<comment type="similarity">
    <text evidence="1">Belongs to the manganese catalase family.</text>
</comment>
<dbReference type="InterPro" id="IPR012347">
    <property type="entry name" value="Ferritin-like"/>
</dbReference>
<dbReference type="Pfam" id="PF05067">
    <property type="entry name" value="Mn_catalase"/>
    <property type="match status" value="1"/>
</dbReference>